<dbReference type="PANTHER" id="PTHR30352:SF4">
    <property type="entry name" value="PYRUVATE FORMATE-LYASE 2-ACTIVATING ENZYME"/>
    <property type="match status" value="1"/>
</dbReference>
<dbReference type="GO" id="GO:0016491">
    <property type="term" value="F:oxidoreductase activity"/>
    <property type="evidence" value="ECO:0007669"/>
    <property type="project" value="UniProtKB-KW"/>
</dbReference>
<dbReference type="SUPFAM" id="SSF102114">
    <property type="entry name" value="Radical SAM enzymes"/>
    <property type="match status" value="1"/>
</dbReference>
<dbReference type="GO" id="GO:0046872">
    <property type="term" value="F:metal ion binding"/>
    <property type="evidence" value="ECO:0007669"/>
    <property type="project" value="UniProtKB-KW"/>
</dbReference>
<comment type="similarity">
    <text evidence="2">Belongs to the organic radical-activating enzymes family.</text>
</comment>
<dbReference type="PIRSF" id="PIRSF000371">
    <property type="entry name" value="PFL_act_enz"/>
    <property type="match status" value="1"/>
</dbReference>
<dbReference type="PROSITE" id="PS00198">
    <property type="entry name" value="4FE4S_FER_1"/>
    <property type="match status" value="1"/>
</dbReference>
<dbReference type="SFLD" id="SFLDG01118">
    <property type="entry name" value="activating_enzymes__group_2"/>
    <property type="match status" value="1"/>
</dbReference>
<dbReference type="InterPro" id="IPR017896">
    <property type="entry name" value="4Fe4S_Fe-S-bd"/>
</dbReference>
<comment type="catalytic activity">
    <reaction evidence="9">
        <text>glycyl-[protein] + reduced [flavodoxin] + S-adenosyl-L-methionine = glycin-2-yl radical-[protein] + semiquinone [flavodoxin] + 5'-deoxyadenosine + L-methionine + H(+)</text>
        <dbReference type="Rhea" id="RHEA:61976"/>
        <dbReference type="Rhea" id="RHEA-COMP:10622"/>
        <dbReference type="Rhea" id="RHEA-COMP:14480"/>
        <dbReference type="Rhea" id="RHEA-COMP:15993"/>
        <dbReference type="Rhea" id="RHEA-COMP:15994"/>
        <dbReference type="ChEBI" id="CHEBI:15378"/>
        <dbReference type="ChEBI" id="CHEBI:17319"/>
        <dbReference type="ChEBI" id="CHEBI:29947"/>
        <dbReference type="ChEBI" id="CHEBI:32722"/>
        <dbReference type="ChEBI" id="CHEBI:57618"/>
        <dbReference type="ChEBI" id="CHEBI:57844"/>
        <dbReference type="ChEBI" id="CHEBI:59789"/>
        <dbReference type="ChEBI" id="CHEBI:140311"/>
    </reaction>
</comment>
<name>A0A2V3Y477_9FIRM</name>
<evidence type="ECO:0000256" key="3">
    <source>
        <dbReference type="ARBA" id="ARBA00022485"/>
    </source>
</evidence>
<evidence type="ECO:0000256" key="1">
    <source>
        <dbReference type="ARBA" id="ARBA00001966"/>
    </source>
</evidence>
<evidence type="ECO:0000256" key="8">
    <source>
        <dbReference type="ARBA" id="ARBA00023014"/>
    </source>
</evidence>
<evidence type="ECO:0000256" key="7">
    <source>
        <dbReference type="ARBA" id="ARBA00023004"/>
    </source>
</evidence>
<accession>A0A2V3Y477</accession>
<sequence length="316" mass="35632">MSQQGIIFNIQRFTIHDGPGMRTELFLKGCPLRCRWCSNPESWTAHIQPGIYKSKCISRRNCGSCEEACPAEGTLKFTRGKLAFIDRSICTNCLACYQACPSDAIKQWGQSMSVEDCMKEIRKDRGYYDRSGGGVTVSGGEPLIQSDFVAELFQACKDEGIHTCCESTFCADWKEIEKVLPYTDLIISDIKHMDSGIHKEYTGVGNERILENLKRLAGGDRELILRIPVIPNVNDDMANIEATAEFILNELGGRVRTLQLLSFMRLGEEKYASLGMPYQMEDVKINRKVFQKHVGELAEYFNSRGIHCLVGTKEKQ</sequence>
<evidence type="ECO:0000256" key="2">
    <source>
        <dbReference type="ARBA" id="ARBA00009777"/>
    </source>
</evidence>
<dbReference type="InterPro" id="IPR007197">
    <property type="entry name" value="rSAM"/>
</dbReference>
<keyword evidence="13" id="KW-1185">Reference proteome</keyword>
<dbReference type="InterPro" id="IPR034457">
    <property type="entry name" value="Organic_radical-activating"/>
</dbReference>
<dbReference type="Proteomes" id="UP000248057">
    <property type="component" value="Unassembled WGS sequence"/>
</dbReference>
<dbReference type="PANTHER" id="PTHR30352">
    <property type="entry name" value="PYRUVATE FORMATE-LYASE-ACTIVATING ENZYME"/>
    <property type="match status" value="1"/>
</dbReference>
<keyword evidence="6" id="KW-0560">Oxidoreductase</keyword>
<evidence type="ECO:0000256" key="4">
    <source>
        <dbReference type="ARBA" id="ARBA00022691"/>
    </source>
</evidence>
<dbReference type="InterPro" id="IPR040074">
    <property type="entry name" value="BssD/PflA/YjjW"/>
</dbReference>
<evidence type="ECO:0000313" key="12">
    <source>
        <dbReference type="EMBL" id="PXX51928.1"/>
    </source>
</evidence>
<comment type="cofactor">
    <cofactor evidence="1">
        <name>[4Fe-4S] cluster</name>
        <dbReference type="ChEBI" id="CHEBI:49883"/>
    </cofactor>
</comment>
<dbReference type="InterPro" id="IPR013785">
    <property type="entry name" value="Aldolase_TIM"/>
</dbReference>
<dbReference type="PROSITE" id="PS51379">
    <property type="entry name" value="4FE4S_FER_2"/>
    <property type="match status" value="2"/>
</dbReference>
<evidence type="ECO:0000313" key="13">
    <source>
        <dbReference type="Proteomes" id="UP000248057"/>
    </source>
</evidence>
<dbReference type="InterPro" id="IPR017900">
    <property type="entry name" value="4Fe4S_Fe_S_CS"/>
</dbReference>
<keyword evidence="7" id="KW-0408">Iron</keyword>
<feature type="domain" description="4Fe-4S ferredoxin-type" evidence="10">
    <location>
        <begin position="47"/>
        <end position="80"/>
    </location>
</feature>
<dbReference type="InterPro" id="IPR012839">
    <property type="entry name" value="Organic_radical_activase"/>
</dbReference>
<keyword evidence="12" id="KW-0456">Lyase</keyword>
<evidence type="ECO:0000256" key="6">
    <source>
        <dbReference type="ARBA" id="ARBA00023002"/>
    </source>
</evidence>
<dbReference type="SUPFAM" id="SSF54862">
    <property type="entry name" value="4Fe-4S ferredoxins"/>
    <property type="match status" value="1"/>
</dbReference>
<dbReference type="PROSITE" id="PS51918">
    <property type="entry name" value="RADICAL_SAM"/>
    <property type="match status" value="1"/>
</dbReference>
<dbReference type="RefSeq" id="WP_110323750.1">
    <property type="nucleotide sequence ID" value="NZ_JAQETU010000003.1"/>
</dbReference>
<dbReference type="Pfam" id="PF13353">
    <property type="entry name" value="Fer4_12"/>
    <property type="match status" value="1"/>
</dbReference>
<keyword evidence="4" id="KW-0949">S-adenosyl-L-methionine</keyword>
<dbReference type="AlphaFoldDB" id="A0A2V3Y477"/>
<dbReference type="Pfam" id="PF04055">
    <property type="entry name" value="Radical_SAM"/>
    <property type="match status" value="1"/>
</dbReference>
<evidence type="ECO:0000259" key="11">
    <source>
        <dbReference type="PROSITE" id="PS51918"/>
    </source>
</evidence>
<dbReference type="NCBIfam" id="TIGR02494">
    <property type="entry name" value="PFLE_PFLC"/>
    <property type="match status" value="1"/>
</dbReference>
<reference evidence="12 13" key="1">
    <citation type="submission" date="2018-05" db="EMBL/GenBank/DDBJ databases">
        <title>Genomic Encyclopedia of Type Strains, Phase IV (KMG-IV): sequencing the most valuable type-strain genomes for metagenomic binning, comparative biology and taxonomic classification.</title>
        <authorList>
            <person name="Goeker M."/>
        </authorList>
    </citation>
    <scope>NUCLEOTIDE SEQUENCE [LARGE SCALE GENOMIC DNA]</scope>
    <source>
        <strain evidence="12 13">DSM 24995</strain>
    </source>
</reference>
<keyword evidence="8" id="KW-0411">Iron-sulfur</keyword>
<feature type="domain" description="4Fe-4S ferredoxin-type" evidence="10">
    <location>
        <begin position="81"/>
        <end position="110"/>
    </location>
</feature>
<keyword evidence="3" id="KW-0004">4Fe-4S</keyword>
<dbReference type="EMBL" id="QJKD01000008">
    <property type="protein sequence ID" value="PXX51928.1"/>
    <property type="molecule type" value="Genomic_DNA"/>
</dbReference>
<dbReference type="GO" id="GO:0051539">
    <property type="term" value="F:4 iron, 4 sulfur cluster binding"/>
    <property type="evidence" value="ECO:0007669"/>
    <property type="project" value="UniProtKB-KW"/>
</dbReference>
<evidence type="ECO:0000256" key="9">
    <source>
        <dbReference type="ARBA" id="ARBA00047365"/>
    </source>
</evidence>
<keyword evidence="5" id="KW-0479">Metal-binding</keyword>
<dbReference type="Gene3D" id="3.30.70.20">
    <property type="match status" value="1"/>
</dbReference>
<feature type="domain" description="Radical SAM core" evidence="11">
    <location>
        <begin position="16"/>
        <end position="302"/>
    </location>
</feature>
<dbReference type="Gene3D" id="3.20.20.70">
    <property type="entry name" value="Aldolase class I"/>
    <property type="match status" value="1"/>
</dbReference>
<dbReference type="GO" id="GO:0016829">
    <property type="term" value="F:lyase activity"/>
    <property type="evidence" value="ECO:0007669"/>
    <property type="project" value="UniProtKB-KW"/>
</dbReference>
<keyword evidence="12" id="KW-0670">Pyruvate</keyword>
<gene>
    <name evidence="12" type="ORF">DFR60_10811</name>
</gene>
<comment type="caution">
    <text evidence="12">The sequence shown here is derived from an EMBL/GenBank/DDBJ whole genome shotgun (WGS) entry which is preliminary data.</text>
</comment>
<dbReference type="SFLD" id="SFLDS00029">
    <property type="entry name" value="Radical_SAM"/>
    <property type="match status" value="1"/>
</dbReference>
<dbReference type="InterPro" id="IPR058240">
    <property type="entry name" value="rSAM_sf"/>
</dbReference>
<protein>
    <submittedName>
        <fullName evidence="12">Pyruvate formate lyase activating enzyme</fullName>
    </submittedName>
</protein>
<dbReference type="SFLD" id="SFLDG01066">
    <property type="entry name" value="organic_radical-activating_enz"/>
    <property type="match status" value="1"/>
</dbReference>
<evidence type="ECO:0000259" key="10">
    <source>
        <dbReference type="PROSITE" id="PS51379"/>
    </source>
</evidence>
<dbReference type="InterPro" id="IPR001989">
    <property type="entry name" value="Radical_activat_CS"/>
</dbReference>
<dbReference type="GeneID" id="86062420"/>
<organism evidence="12 13">
    <name type="scientific">Hungatella effluvii</name>
    <dbReference type="NCBI Taxonomy" id="1096246"/>
    <lineage>
        <taxon>Bacteria</taxon>
        <taxon>Bacillati</taxon>
        <taxon>Bacillota</taxon>
        <taxon>Clostridia</taxon>
        <taxon>Lachnospirales</taxon>
        <taxon>Lachnospiraceae</taxon>
        <taxon>Hungatella</taxon>
    </lineage>
</organism>
<proteinExistence type="inferred from homology"/>
<evidence type="ECO:0000256" key="5">
    <source>
        <dbReference type="ARBA" id="ARBA00022723"/>
    </source>
</evidence>
<dbReference type="PROSITE" id="PS01087">
    <property type="entry name" value="RADICAL_ACTIVATING"/>
    <property type="match status" value="1"/>
</dbReference>